<evidence type="ECO:0000256" key="7">
    <source>
        <dbReference type="SAM" id="Phobius"/>
    </source>
</evidence>
<evidence type="ECO:0000313" key="10">
    <source>
        <dbReference type="Proteomes" id="UP000198853"/>
    </source>
</evidence>
<feature type="transmembrane region" description="Helical" evidence="7">
    <location>
        <begin position="58"/>
        <end position="79"/>
    </location>
</feature>
<feature type="transmembrane region" description="Helical" evidence="7">
    <location>
        <begin position="7"/>
        <end position="26"/>
    </location>
</feature>
<dbReference type="InterPro" id="IPR007353">
    <property type="entry name" value="DUF421"/>
</dbReference>
<dbReference type="InterPro" id="IPR023090">
    <property type="entry name" value="UPF0702_alpha/beta_dom_sf"/>
</dbReference>
<keyword evidence="3" id="KW-1003">Cell membrane</keyword>
<dbReference type="PANTHER" id="PTHR34582:SF6">
    <property type="entry name" value="UPF0702 TRANSMEMBRANE PROTEIN YCAP"/>
    <property type="match status" value="1"/>
</dbReference>
<organism evidence="9 10">
    <name type="scientific">Natribacillus halophilus</name>
    <dbReference type="NCBI Taxonomy" id="549003"/>
    <lineage>
        <taxon>Bacteria</taxon>
        <taxon>Bacillati</taxon>
        <taxon>Bacillota</taxon>
        <taxon>Bacilli</taxon>
        <taxon>Bacillales</taxon>
        <taxon>Bacillaceae</taxon>
        <taxon>Natribacillus</taxon>
    </lineage>
</organism>
<evidence type="ECO:0000259" key="8">
    <source>
        <dbReference type="Pfam" id="PF04239"/>
    </source>
</evidence>
<dbReference type="OrthoDB" id="1682423at2"/>
<evidence type="ECO:0000256" key="5">
    <source>
        <dbReference type="ARBA" id="ARBA00022989"/>
    </source>
</evidence>
<dbReference type="GO" id="GO:0005886">
    <property type="term" value="C:plasma membrane"/>
    <property type="evidence" value="ECO:0007669"/>
    <property type="project" value="UniProtKB-SubCell"/>
</dbReference>
<evidence type="ECO:0000256" key="1">
    <source>
        <dbReference type="ARBA" id="ARBA00004651"/>
    </source>
</evidence>
<dbReference type="EMBL" id="FNEN01000007">
    <property type="protein sequence ID" value="SDI85233.1"/>
    <property type="molecule type" value="Genomic_DNA"/>
</dbReference>
<sequence length="213" mass="24274">MTELFELAWRTLFFYFFLLGSLRVMGKREVGELTLLDFVVSIMIAEFAVMAIQEQSIVRGIVPILLLACTQVGLAFVSLKSPRLRDVLDGEPTLIIENGKVDEEAMRKQRYNFDDLLQQLRKQSISNFSEVEFAVLEPSGDLSVIKKETRAGEVVYPFPIVIDGDIQHEHLHHIGKEEDWLKANLRARGYHDLRAITLCVAKKNGTLIIDEKN</sequence>
<keyword evidence="10" id="KW-1185">Reference proteome</keyword>
<dbReference type="AlphaFoldDB" id="A0A1G8NYC2"/>
<accession>A0A1G8NYC2</accession>
<keyword evidence="5 7" id="KW-1133">Transmembrane helix</keyword>
<dbReference type="RefSeq" id="WP_090398357.1">
    <property type="nucleotide sequence ID" value="NZ_FNEN01000007.1"/>
</dbReference>
<name>A0A1G8NYC2_9BACI</name>
<dbReference type="PANTHER" id="PTHR34582">
    <property type="entry name" value="UPF0702 TRANSMEMBRANE PROTEIN YCAP"/>
    <property type="match status" value="1"/>
</dbReference>
<evidence type="ECO:0000256" key="3">
    <source>
        <dbReference type="ARBA" id="ARBA00022475"/>
    </source>
</evidence>
<gene>
    <name evidence="9" type="ORF">SAMN04488123_10799</name>
</gene>
<evidence type="ECO:0000256" key="6">
    <source>
        <dbReference type="ARBA" id="ARBA00023136"/>
    </source>
</evidence>
<keyword evidence="4 7" id="KW-0812">Transmembrane</keyword>
<dbReference type="Proteomes" id="UP000198853">
    <property type="component" value="Unassembled WGS sequence"/>
</dbReference>
<evidence type="ECO:0000256" key="2">
    <source>
        <dbReference type="ARBA" id="ARBA00006448"/>
    </source>
</evidence>
<dbReference type="Gene3D" id="3.30.240.20">
    <property type="entry name" value="bsu07140 like domains"/>
    <property type="match status" value="2"/>
</dbReference>
<keyword evidence="6 7" id="KW-0472">Membrane</keyword>
<proteinExistence type="inferred from homology"/>
<comment type="similarity">
    <text evidence="2">Belongs to the UPF0702 family.</text>
</comment>
<evidence type="ECO:0000256" key="4">
    <source>
        <dbReference type="ARBA" id="ARBA00022692"/>
    </source>
</evidence>
<protein>
    <submittedName>
        <fullName evidence="9">Uncharacterized membrane protein YcaP, DUF421 family</fullName>
    </submittedName>
</protein>
<reference evidence="9 10" key="1">
    <citation type="submission" date="2016-10" db="EMBL/GenBank/DDBJ databases">
        <authorList>
            <person name="de Groot N.N."/>
        </authorList>
    </citation>
    <scope>NUCLEOTIDE SEQUENCE [LARGE SCALE GENOMIC DNA]</scope>
    <source>
        <strain evidence="9 10">DSM 21771</strain>
    </source>
</reference>
<evidence type="ECO:0000313" key="9">
    <source>
        <dbReference type="EMBL" id="SDI85233.1"/>
    </source>
</evidence>
<comment type="subcellular location">
    <subcellularLocation>
        <location evidence="1">Cell membrane</location>
        <topology evidence="1">Multi-pass membrane protein</topology>
    </subcellularLocation>
</comment>
<dbReference type="Pfam" id="PF04239">
    <property type="entry name" value="DUF421"/>
    <property type="match status" value="1"/>
</dbReference>
<feature type="transmembrane region" description="Helical" evidence="7">
    <location>
        <begin position="33"/>
        <end position="52"/>
    </location>
</feature>
<feature type="domain" description="YetF C-terminal" evidence="8">
    <location>
        <begin position="80"/>
        <end position="199"/>
    </location>
</feature>